<organism evidence="1 2">
    <name type="scientific">Pluteus cervinus</name>
    <dbReference type="NCBI Taxonomy" id="181527"/>
    <lineage>
        <taxon>Eukaryota</taxon>
        <taxon>Fungi</taxon>
        <taxon>Dikarya</taxon>
        <taxon>Basidiomycota</taxon>
        <taxon>Agaricomycotina</taxon>
        <taxon>Agaricomycetes</taxon>
        <taxon>Agaricomycetidae</taxon>
        <taxon>Agaricales</taxon>
        <taxon>Pluteineae</taxon>
        <taxon>Pluteaceae</taxon>
        <taxon>Pluteus</taxon>
    </lineage>
</organism>
<dbReference type="EMBL" id="ML208262">
    <property type="protein sequence ID" value="TFK75667.1"/>
    <property type="molecule type" value="Genomic_DNA"/>
</dbReference>
<reference evidence="1 2" key="1">
    <citation type="journal article" date="2019" name="Nat. Ecol. Evol.">
        <title>Megaphylogeny resolves global patterns of mushroom evolution.</title>
        <authorList>
            <person name="Varga T."/>
            <person name="Krizsan K."/>
            <person name="Foldi C."/>
            <person name="Dima B."/>
            <person name="Sanchez-Garcia M."/>
            <person name="Sanchez-Ramirez S."/>
            <person name="Szollosi G.J."/>
            <person name="Szarkandi J.G."/>
            <person name="Papp V."/>
            <person name="Albert L."/>
            <person name="Andreopoulos W."/>
            <person name="Angelini C."/>
            <person name="Antonin V."/>
            <person name="Barry K.W."/>
            <person name="Bougher N.L."/>
            <person name="Buchanan P."/>
            <person name="Buyck B."/>
            <person name="Bense V."/>
            <person name="Catcheside P."/>
            <person name="Chovatia M."/>
            <person name="Cooper J."/>
            <person name="Damon W."/>
            <person name="Desjardin D."/>
            <person name="Finy P."/>
            <person name="Geml J."/>
            <person name="Haridas S."/>
            <person name="Hughes K."/>
            <person name="Justo A."/>
            <person name="Karasinski D."/>
            <person name="Kautmanova I."/>
            <person name="Kiss B."/>
            <person name="Kocsube S."/>
            <person name="Kotiranta H."/>
            <person name="LaButti K.M."/>
            <person name="Lechner B.E."/>
            <person name="Liimatainen K."/>
            <person name="Lipzen A."/>
            <person name="Lukacs Z."/>
            <person name="Mihaltcheva S."/>
            <person name="Morgado L.N."/>
            <person name="Niskanen T."/>
            <person name="Noordeloos M.E."/>
            <person name="Ohm R.A."/>
            <person name="Ortiz-Santana B."/>
            <person name="Ovrebo C."/>
            <person name="Racz N."/>
            <person name="Riley R."/>
            <person name="Savchenko A."/>
            <person name="Shiryaev A."/>
            <person name="Soop K."/>
            <person name="Spirin V."/>
            <person name="Szebenyi C."/>
            <person name="Tomsovsky M."/>
            <person name="Tulloss R.E."/>
            <person name="Uehling J."/>
            <person name="Grigoriev I.V."/>
            <person name="Vagvolgyi C."/>
            <person name="Papp T."/>
            <person name="Martin F.M."/>
            <person name="Miettinen O."/>
            <person name="Hibbett D.S."/>
            <person name="Nagy L.G."/>
        </authorList>
    </citation>
    <scope>NUCLEOTIDE SEQUENCE [LARGE SCALE GENOMIC DNA]</scope>
    <source>
        <strain evidence="1 2">NL-1719</strain>
    </source>
</reference>
<name>A0ACD3BF80_9AGAR</name>
<accession>A0ACD3BF80</accession>
<keyword evidence="2" id="KW-1185">Reference proteome</keyword>
<evidence type="ECO:0000313" key="2">
    <source>
        <dbReference type="Proteomes" id="UP000308600"/>
    </source>
</evidence>
<evidence type="ECO:0000313" key="1">
    <source>
        <dbReference type="EMBL" id="TFK75667.1"/>
    </source>
</evidence>
<sequence>MSPSSQICRHYLRGTCKLDSACRFTHFRIPQWPGHTQKSDNSRMFPQTSPCRHYVRNSGWCPDGDACAYIHDSERFPFNEMDLKPHCWAFIQGTCPVRRCHYFHPIDPWNYVQYTPCPQWKTCNNTGCTFRHRVIATPERPASQPAGKTQHSRESSGTFVVGGTTYFSVAPPAPPMPLNPPAPQRPNHEYALPKPNWSGTLPTEQAKLMQYPPLGFVGYGHGLPPPQPPPIHANLAPVQPDYRPYPVSSSYPFHPQLRSHLPPSLPLLPLHLQFPHRPNQGFAMLAPPPPYHQESKPLLFSVEQFPKPEPDFDPIPPHSFTVEAPRAMYPAEPRLSSHETELQDQEVIRRIQFAMSPPSLPFSFPTSRSISQPVDPASAMRSLPESQSQDEPEQKEAVSRVVGHRRAESKVRFVEEPVLMPELEAEVVVDETVPPPTVLAPAAPAPPPAPKPELEDYTQSRNYTAEDEFPYRPPKNQRSGHARRISVVIKSEPKFLPVAVGA</sequence>
<gene>
    <name evidence="1" type="ORF">BDN72DRAFT_449742</name>
</gene>
<proteinExistence type="predicted"/>
<protein>
    <submittedName>
        <fullName evidence="1">Uncharacterized protein</fullName>
    </submittedName>
</protein>
<dbReference type="Proteomes" id="UP000308600">
    <property type="component" value="Unassembled WGS sequence"/>
</dbReference>